<proteinExistence type="predicted"/>
<dbReference type="AlphaFoldDB" id="A0A381NV27"/>
<evidence type="ECO:0000313" key="1">
    <source>
        <dbReference type="EMBL" id="SUZ58109.1"/>
    </source>
</evidence>
<dbReference type="EMBL" id="UINC01000598">
    <property type="protein sequence ID" value="SUZ58109.1"/>
    <property type="molecule type" value="Genomic_DNA"/>
</dbReference>
<name>A0A381NV27_9ZZZZ</name>
<organism evidence="1">
    <name type="scientific">marine metagenome</name>
    <dbReference type="NCBI Taxonomy" id="408172"/>
    <lineage>
        <taxon>unclassified sequences</taxon>
        <taxon>metagenomes</taxon>
        <taxon>ecological metagenomes</taxon>
    </lineage>
</organism>
<gene>
    <name evidence="1" type="ORF">METZ01_LOCUS10963</name>
</gene>
<accession>A0A381NV27</accession>
<reference evidence="1" key="1">
    <citation type="submission" date="2018-05" db="EMBL/GenBank/DDBJ databases">
        <authorList>
            <person name="Lanie J.A."/>
            <person name="Ng W.-L."/>
            <person name="Kazmierczak K.M."/>
            <person name="Andrzejewski T.M."/>
            <person name="Davidsen T.M."/>
            <person name="Wayne K.J."/>
            <person name="Tettelin H."/>
            <person name="Glass J.I."/>
            <person name="Rusch D."/>
            <person name="Podicherti R."/>
            <person name="Tsui H.-C.T."/>
            <person name="Winkler M.E."/>
        </authorList>
    </citation>
    <scope>NUCLEOTIDE SEQUENCE</scope>
</reference>
<protein>
    <submittedName>
        <fullName evidence="1">Uncharacterized protein</fullName>
    </submittedName>
</protein>
<sequence length="33" mass="3506">MMKLGEILEGFSVPPHPKGISLEGKLVVLVSLS</sequence>